<keyword evidence="1" id="KW-0812">Transmembrane</keyword>
<protein>
    <submittedName>
        <fullName evidence="2">CBO0543 family protein</fullName>
    </submittedName>
</protein>
<name>A0ABW4MNE3_9BACI</name>
<feature type="transmembrane region" description="Helical" evidence="1">
    <location>
        <begin position="126"/>
        <end position="146"/>
    </location>
</feature>
<dbReference type="NCBIfam" id="NF041644">
    <property type="entry name" value="CBO0543_fam"/>
    <property type="match status" value="1"/>
</dbReference>
<evidence type="ECO:0000256" key="1">
    <source>
        <dbReference type="SAM" id="Phobius"/>
    </source>
</evidence>
<feature type="transmembrane region" description="Helical" evidence="1">
    <location>
        <begin position="158"/>
        <end position="175"/>
    </location>
</feature>
<evidence type="ECO:0000313" key="3">
    <source>
        <dbReference type="Proteomes" id="UP001597227"/>
    </source>
</evidence>
<keyword evidence="3" id="KW-1185">Reference proteome</keyword>
<comment type="caution">
    <text evidence="2">The sequence shown here is derived from an EMBL/GenBank/DDBJ whole genome shotgun (WGS) entry which is preliminary data.</text>
</comment>
<gene>
    <name evidence="2" type="ORF">ACFSFW_10695</name>
</gene>
<feature type="transmembrane region" description="Helical" evidence="1">
    <location>
        <begin position="64"/>
        <end position="89"/>
    </location>
</feature>
<dbReference type="Proteomes" id="UP001597227">
    <property type="component" value="Unassembled WGS sequence"/>
</dbReference>
<keyword evidence="1" id="KW-1133">Transmembrane helix</keyword>
<reference evidence="3" key="1">
    <citation type="journal article" date="2019" name="Int. J. Syst. Evol. Microbiol.">
        <title>The Global Catalogue of Microorganisms (GCM) 10K type strain sequencing project: providing services to taxonomists for standard genome sequencing and annotation.</title>
        <authorList>
            <consortium name="The Broad Institute Genomics Platform"/>
            <consortium name="The Broad Institute Genome Sequencing Center for Infectious Disease"/>
            <person name="Wu L."/>
            <person name="Ma J."/>
        </authorList>
    </citation>
    <scope>NUCLEOTIDE SEQUENCE [LARGE SCALE GENOMIC DNA]</scope>
    <source>
        <strain evidence="3">CCUG 15531</strain>
    </source>
</reference>
<proteinExistence type="predicted"/>
<feature type="transmembrane region" description="Helical" evidence="1">
    <location>
        <begin position="31"/>
        <end position="52"/>
    </location>
</feature>
<dbReference type="InterPro" id="IPR048147">
    <property type="entry name" value="CBO0543-like"/>
</dbReference>
<sequence length="186" mass="21709">MSTEEITHRMLKVFSNYNDANNTLINTWQDIIFLTPLWWLGIILGLLPWILWVRFHNKKYTGDLFRAGLFMSLISVILDSVGVQLGLWMYPYDVFPFIPGYFPWDLTLLPISVMLLIEIKSKFPPILKGVIFATLSAFIGEPLAALSQIYEPIKWKPYFSFPIYIVLFLLSNVFAKSKLFNTKYHF</sequence>
<evidence type="ECO:0000313" key="2">
    <source>
        <dbReference type="EMBL" id="MFD1779136.1"/>
    </source>
</evidence>
<dbReference type="EMBL" id="JBHUEK010000017">
    <property type="protein sequence ID" value="MFD1779136.1"/>
    <property type="molecule type" value="Genomic_DNA"/>
</dbReference>
<keyword evidence="1" id="KW-0472">Membrane</keyword>
<accession>A0ABW4MNE3</accession>
<dbReference type="RefSeq" id="WP_388037952.1">
    <property type="nucleotide sequence ID" value="NZ_JBHUEK010000017.1"/>
</dbReference>
<feature type="transmembrane region" description="Helical" evidence="1">
    <location>
        <begin position="101"/>
        <end position="119"/>
    </location>
</feature>
<organism evidence="2 3">
    <name type="scientific">Fredinandcohnia salidurans</name>
    <dbReference type="NCBI Taxonomy" id="2595041"/>
    <lineage>
        <taxon>Bacteria</taxon>
        <taxon>Bacillati</taxon>
        <taxon>Bacillota</taxon>
        <taxon>Bacilli</taxon>
        <taxon>Bacillales</taxon>
        <taxon>Bacillaceae</taxon>
        <taxon>Fredinandcohnia</taxon>
    </lineage>
</organism>